<dbReference type="EMBL" id="PJQY01002652">
    <property type="protein sequence ID" value="PQP91884.1"/>
    <property type="molecule type" value="Genomic_DNA"/>
</dbReference>
<comment type="caution">
    <text evidence="2">The sequence shown here is derived from an EMBL/GenBank/DDBJ whole genome shotgun (WGS) entry which is preliminary data.</text>
</comment>
<accession>A0A314XF18</accession>
<evidence type="ECO:0000313" key="3">
    <source>
        <dbReference type="Proteomes" id="UP000250321"/>
    </source>
</evidence>
<sequence>MSGVTALAMSKVTAPPMSRMPAATLTTTCGGDTKDPGALDRAIFFASSTECCSPGRKRGREAASIETAASGTAPAESAEAEVEVPEPPRKRLLLVLLEGEDEEEVPPVTDEVAVEEVATAEVPDAEAAIAEATADEAAIIEPLAGESAVAEGTASESAESPLVVTAMSSPAATTPVEPSLVTPHHPSCIVFRSPPRPSLPLSTAVVASSPPITSVSMVVTQEPSAEGELVVAESSSMGTSILTPIASVSVPMPQMPLSQESTVVTELAVAEASMVPPATEVGSSSSAFDSFFLSLPLQVISLNCTPSFVRRGAARPRPLWMRILGPLLNNSESSYSWKSTK</sequence>
<dbReference type="Proteomes" id="UP000250321">
    <property type="component" value="Unassembled WGS sequence"/>
</dbReference>
<keyword evidence="3" id="KW-1185">Reference proteome</keyword>
<proteinExistence type="predicted"/>
<dbReference type="AlphaFoldDB" id="A0A314XF18"/>
<reference evidence="2 3" key="1">
    <citation type="submission" date="2018-02" db="EMBL/GenBank/DDBJ databases">
        <title>Draft genome of wild Prunus yedoensis var. nudiflora.</title>
        <authorList>
            <person name="Baek S."/>
            <person name="Kim J.-H."/>
            <person name="Choi K."/>
            <person name="Kim G.-B."/>
            <person name="Cho A."/>
            <person name="Jang H."/>
            <person name="Shin C.-H."/>
            <person name="Yu H.-J."/>
            <person name="Mun J.-H."/>
        </authorList>
    </citation>
    <scope>NUCLEOTIDE SEQUENCE [LARGE SCALE GENOMIC DNA]</scope>
    <source>
        <strain evidence="3">cv. Jeju island</strain>
        <tissue evidence="2">Leaf</tissue>
    </source>
</reference>
<evidence type="ECO:0000313" key="2">
    <source>
        <dbReference type="EMBL" id="PQP91884.1"/>
    </source>
</evidence>
<gene>
    <name evidence="2" type="ORF">Pyn_27432</name>
</gene>
<feature type="region of interest" description="Disordered" evidence="1">
    <location>
        <begin position="62"/>
        <end position="86"/>
    </location>
</feature>
<name>A0A314XF18_PRUYE</name>
<protein>
    <submittedName>
        <fullName evidence="2">Uncharacterized protein</fullName>
    </submittedName>
</protein>
<evidence type="ECO:0000256" key="1">
    <source>
        <dbReference type="SAM" id="MobiDB-lite"/>
    </source>
</evidence>
<organism evidence="2 3">
    <name type="scientific">Prunus yedoensis var. nudiflora</name>
    <dbReference type="NCBI Taxonomy" id="2094558"/>
    <lineage>
        <taxon>Eukaryota</taxon>
        <taxon>Viridiplantae</taxon>
        <taxon>Streptophyta</taxon>
        <taxon>Embryophyta</taxon>
        <taxon>Tracheophyta</taxon>
        <taxon>Spermatophyta</taxon>
        <taxon>Magnoliopsida</taxon>
        <taxon>eudicotyledons</taxon>
        <taxon>Gunneridae</taxon>
        <taxon>Pentapetalae</taxon>
        <taxon>rosids</taxon>
        <taxon>fabids</taxon>
        <taxon>Rosales</taxon>
        <taxon>Rosaceae</taxon>
        <taxon>Amygdaloideae</taxon>
        <taxon>Amygdaleae</taxon>
        <taxon>Prunus</taxon>
    </lineage>
</organism>